<keyword evidence="3" id="KW-1185">Reference proteome</keyword>
<organism evidence="2 3">
    <name type="scientific">Carnegiea gigantea</name>
    <dbReference type="NCBI Taxonomy" id="171969"/>
    <lineage>
        <taxon>Eukaryota</taxon>
        <taxon>Viridiplantae</taxon>
        <taxon>Streptophyta</taxon>
        <taxon>Embryophyta</taxon>
        <taxon>Tracheophyta</taxon>
        <taxon>Spermatophyta</taxon>
        <taxon>Magnoliopsida</taxon>
        <taxon>eudicotyledons</taxon>
        <taxon>Gunneridae</taxon>
        <taxon>Pentapetalae</taxon>
        <taxon>Caryophyllales</taxon>
        <taxon>Cactineae</taxon>
        <taxon>Cactaceae</taxon>
        <taxon>Cactoideae</taxon>
        <taxon>Echinocereeae</taxon>
        <taxon>Carnegiea</taxon>
    </lineage>
</organism>
<reference evidence="2" key="1">
    <citation type="submission" date="2022-04" db="EMBL/GenBank/DDBJ databases">
        <title>Carnegiea gigantea Genome sequencing and assembly v2.</title>
        <authorList>
            <person name="Copetti D."/>
            <person name="Sanderson M.J."/>
            <person name="Burquez A."/>
            <person name="Wojciechowski M.F."/>
        </authorList>
    </citation>
    <scope>NUCLEOTIDE SEQUENCE</scope>
    <source>
        <strain evidence="2">SGP5-SGP5p</strain>
        <tissue evidence="2">Aerial part</tissue>
    </source>
</reference>
<dbReference type="EMBL" id="JAKOGI010000376">
    <property type="protein sequence ID" value="KAJ8435905.1"/>
    <property type="molecule type" value="Genomic_DNA"/>
</dbReference>
<evidence type="ECO:0000313" key="2">
    <source>
        <dbReference type="EMBL" id="KAJ8435905.1"/>
    </source>
</evidence>
<comment type="caution">
    <text evidence="2">The sequence shown here is derived from an EMBL/GenBank/DDBJ whole genome shotgun (WGS) entry which is preliminary data.</text>
</comment>
<feature type="region of interest" description="Disordered" evidence="1">
    <location>
        <begin position="148"/>
        <end position="175"/>
    </location>
</feature>
<evidence type="ECO:0000256" key="1">
    <source>
        <dbReference type="SAM" id="MobiDB-lite"/>
    </source>
</evidence>
<dbReference type="AlphaFoldDB" id="A0A9Q1K341"/>
<proteinExistence type="predicted"/>
<evidence type="ECO:0000313" key="3">
    <source>
        <dbReference type="Proteomes" id="UP001153076"/>
    </source>
</evidence>
<protein>
    <recommendedName>
        <fullName evidence="4">Peptidase A2 domain-containing protein</fullName>
    </recommendedName>
</protein>
<accession>A0A9Q1K341</accession>
<name>A0A9Q1K341_9CARY</name>
<dbReference type="CDD" id="cd00303">
    <property type="entry name" value="retropepsin_like"/>
    <property type="match status" value="1"/>
</dbReference>
<dbReference type="InterPro" id="IPR021109">
    <property type="entry name" value="Peptidase_aspartic_dom_sf"/>
</dbReference>
<dbReference type="OrthoDB" id="1746852at2759"/>
<dbReference type="PANTHER" id="PTHR33240">
    <property type="entry name" value="OS08G0508500 PROTEIN"/>
    <property type="match status" value="1"/>
</dbReference>
<evidence type="ECO:0008006" key="4">
    <source>
        <dbReference type="Google" id="ProtNLM"/>
    </source>
</evidence>
<dbReference type="PANTHER" id="PTHR33240:SF17">
    <property type="entry name" value="EUKARYOTIC PEPTIDE CHAIN RELEASE FACTOR GTP-BINDING SUBUNIT-LIKE"/>
    <property type="match status" value="1"/>
</dbReference>
<sequence>MKVVSAIAWRILVDTGSSADIITWDCLKKLKYSRRKIVSLVHPIVGFGGQEVYPTGMIHIPLRFADKAKARTLEVDFLVVDAPVSYRRHPRQPTLHKIKAVIAPYLLQLQLEASGGSVGIMQGDQWPARECYLVSICPLKEYKNQWPERKTKNSKPKPWGTTHRDLHHGYCTRAP</sequence>
<dbReference type="Proteomes" id="UP001153076">
    <property type="component" value="Unassembled WGS sequence"/>
</dbReference>
<dbReference type="Gene3D" id="2.40.70.10">
    <property type="entry name" value="Acid Proteases"/>
    <property type="match status" value="1"/>
</dbReference>
<gene>
    <name evidence="2" type="ORF">Cgig2_010024</name>
</gene>